<dbReference type="AlphaFoldDB" id="A0AAU7D4M0"/>
<accession>A0AAU7D4M0</accession>
<dbReference type="RefSeq" id="WP_348266524.1">
    <property type="nucleotide sequence ID" value="NZ_CP121194.1"/>
</dbReference>
<gene>
    <name evidence="1" type="ORF">P4G45_10990</name>
    <name evidence="2" type="ORF">P8936_10935</name>
</gene>
<name>A0AAU7D4M0_9BACT</name>
<proteinExistence type="predicted"/>
<protein>
    <submittedName>
        <fullName evidence="2">Uncharacterized protein</fullName>
    </submittedName>
</protein>
<organism evidence="2">
    <name type="scientific">Edaphobacter paludis</name>
    <dbReference type="NCBI Taxonomy" id="3035702"/>
    <lineage>
        <taxon>Bacteria</taxon>
        <taxon>Pseudomonadati</taxon>
        <taxon>Acidobacteriota</taxon>
        <taxon>Terriglobia</taxon>
        <taxon>Terriglobales</taxon>
        <taxon>Acidobacteriaceae</taxon>
        <taxon>Edaphobacter</taxon>
    </lineage>
</organism>
<sequence length="64" mass="7198">MRNDTLPSNLNLDISTTQRIQRQIDLGHQQDPAAVIAYAMMLLDIEEDWLGCPRTPTPAAQVLH</sequence>
<evidence type="ECO:0000313" key="2">
    <source>
        <dbReference type="EMBL" id="XBH12219.1"/>
    </source>
</evidence>
<dbReference type="KEGG" id="epl:P4G45_10990"/>
<reference evidence="2" key="1">
    <citation type="submission" date="2023-03" db="EMBL/GenBank/DDBJ databases">
        <title>Edaphobacter sp.</title>
        <authorList>
            <person name="Huber K.J."/>
            <person name="Papendorf J."/>
            <person name="Pilke C."/>
            <person name="Bunk B."/>
            <person name="Sproeer C."/>
            <person name="Pester M."/>
        </authorList>
    </citation>
    <scope>NUCLEOTIDE SEQUENCE</scope>
    <source>
        <strain evidence="1">DSM 109919</strain>
        <strain evidence="2">DSM 109920</strain>
    </source>
</reference>
<dbReference type="EMBL" id="CP121195">
    <property type="protein sequence ID" value="XBH12219.1"/>
    <property type="molecule type" value="Genomic_DNA"/>
</dbReference>
<dbReference type="EMBL" id="CP121194">
    <property type="protein sequence ID" value="XBH09015.1"/>
    <property type="molecule type" value="Genomic_DNA"/>
</dbReference>
<evidence type="ECO:0000313" key="1">
    <source>
        <dbReference type="EMBL" id="XBH09015.1"/>
    </source>
</evidence>
<accession>A0AAU7CV99</accession>